<keyword evidence="6" id="KW-0808">Transferase</keyword>
<keyword evidence="4" id="KW-0663">Pyridoxal phosphate</keyword>
<keyword evidence="5" id="KW-0100">Branched-chain amino acid biosynthesis</keyword>
<dbReference type="GO" id="GO:0008483">
    <property type="term" value="F:transaminase activity"/>
    <property type="evidence" value="ECO:0007669"/>
    <property type="project" value="UniProtKB-KW"/>
</dbReference>
<evidence type="ECO:0000256" key="5">
    <source>
        <dbReference type="ARBA" id="ARBA00023304"/>
    </source>
</evidence>
<evidence type="ECO:0000256" key="4">
    <source>
        <dbReference type="ARBA" id="ARBA00022898"/>
    </source>
</evidence>
<evidence type="ECO:0000256" key="1">
    <source>
        <dbReference type="ARBA" id="ARBA00001933"/>
    </source>
</evidence>
<evidence type="ECO:0000256" key="3">
    <source>
        <dbReference type="ARBA" id="ARBA00022605"/>
    </source>
</evidence>
<evidence type="ECO:0000313" key="6">
    <source>
        <dbReference type="EMBL" id="MFD0850946.1"/>
    </source>
</evidence>
<protein>
    <submittedName>
        <fullName evidence="6">Aminotransferase class IV</fullName>
    </submittedName>
</protein>
<evidence type="ECO:0000256" key="2">
    <source>
        <dbReference type="ARBA" id="ARBA00009320"/>
    </source>
</evidence>
<keyword evidence="7" id="KW-1185">Reference proteome</keyword>
<dbReference type="Gene3D" id="3.20.10.10">
    <property type="entry name" value="D-amino Acid Aminotransferase, subunit A, domain 2"/>
    <property type="match status" value="1"/>
</dbReference>
<dbReference type="InterPro" id="IPR036038">
    <property type="entry name" value="Aminotransferase-like"/>
</dbReference>
<feature type="non-terminal residue" evidence="6">
    <location>
        <position position="1"/>
    </location>
</feature>
<dbReference type="PANTHER" id="PTHR11825:SF44">
    <property type="entry name" value="BRANCHED-CHAIN-AMINO-ACID AMINOTRANSFERASE"/>
    <property type="match status" value="1"/>
</dbReference>
<comment type="similarity">
    <text evidence="2">Belongs to the class-IV pyridoxal-phosphate-dependent aminotransferase family.</text>
</comment>
<reference evidence="7" key="1">
    <citation type="journal article" date="2019" name="Int. J. Syst. Evol. Microbiol.">
        <title>The Global Catalogue of Microorganisms (GCM) 10K type strain sequencing project: providing services to taxonomists for standard genome sequencing and annotation.</title>
        <authorList>
            <consortium name="The Broad Institute Genomics Platform"/>
            <consortium name="The Broad Institute Genome Sequencing Center for Infectious Disease"/>
            <person name="Wu L."/>
            <person name="Ma J."/>
        </authorList>
    </citation>
    <scope>NUCLEOTIDE SEQUENCE [LARGE SCALE GENOMIC DNA]</scope>
    <source>
        <strain evidence="7">JCM 31696</strain>
    </source>
</reference>
<comment type="caution">
    <text evidence="6">The sequence shown here is derived from an EMBL/GenBank/DDBJ whole genome shotgun (WGS) entry which is preliminary data.</text>
</comment>
<gene>
    <name evidence="6" type="ORF">ACFQ07_01805</name>
</gene>
<dbReference type="InterPro" id="IPR005786">
    <property type="entry name" value="B_amino_transII"/>
</dbReference>
<dbReference type="EMBL" id="JBHTIR010000201">
    <property type="protein sequence ID" value="MFD0850946.1"/>
    <property type="molecule type" value="Genomic_DNA"/>
</dbReference>
<organism evidence="6 7">
    <name type="scientific">Actinomadura adrarensis</name>
    <dbReference type="NCBI Taxonomy" id="1819600"/>
    <lineage>
        <taxon>Bacteria</taxon>
        <taxon>Bacillati</taxon>
        <taxon>Actinomycetota</taxon>
        <taxon>Actinomycetes</taxon>
        <taxon>Streptosporangiales</taxon>
        <taxon>Thermomonosporaceae</taxon>
        <taxon>Actinomadura</taxon>
    </lineage>
</organism>
<keyword evidence="3" id="KW-0028">Amino-acid biosynthesis</keyword>
<dbReference type="Pfam" id="PF01063">
    <property type="entry name" value="Aminotran_4"/>
    <property type="match status" value="1"/>
</dbReference>
<dbReference type="InterPro" id="IPR043132">
    <property type="entry name" value="BCAT-like_C"/>
</dbReference>
<accession>A0ABW3C8V9</accession>
<dbReference type="Proteomes" id="UP001597083">
    <property type="component" value="Unassembled WGS sequence"/>
</dbReference>
<dbReference type="SUPFAM" id="SSF56752">
    <property type="entry name" value="D-aminoacid aminotransferase-like PLP-dependent enzymes"/>
    <property type="match status" value="1"/>
</dbReference>
<comment type="cofactor">
    <cofactor evidence="1">
        <name>pyridoxal 5'-phosphate</name>
        <dbReference type="ChEBI" id="CHEBI:597326"/>
    </cofactor>
</comment>
<name>A0ABW3C8V9_9ACTN</name>
<dbReference type="InterPro" id="IPR001544">
    <property type="entry name" value="Aminotrans_IV"/>
</dbReference>
<dbReference type="PANTHER" id="PTHR11825">
    <property type="entry name" value="SUBGROUP IIII AMINOTRANSFERASE"/>
    <property type="match status" value="1"/>
</dbReference>
<keyword evidence="6" id="KW-0032">Aminotransferase</keyword>
<evidence type="ECO:0000313" key="7">
    <source>
        <dbReference type="Proteomes" id="UP001597083"/>
    </source>
</evidence>
<proteinExistence type="inferred from homology"/>
<sequence length="151" mass="16368">AVEHGCDQVVWLDAIEHRWVEEVGSMNLMFVYGTEESGARLLTPALTGTLLPGITRDSMLKLAPDLGIPVEEGKISVDEWRSGCESGEISEVFGCGTAAVISPVGHVKGPDVEWNIGDGDPGPISMRLRESLIGIQYGTHPDRYGWVHKIV</sequence>